<comment type="caution">
    <text evidence="7">The sequence shown here is derived from an EMBL/GenBank/DDBJ whole genome shotgun (WGS) entry which is preliminary data.</text>
</comment>
<keyword evidence="8" id="KW-1185">Reference proteome</keyword>
<gene>
    <name evidence="7" type="ORF">D4764_14G0006540</name>
</gene>
<feature type="compositionally biased region" description="Polar residues" evidence="4">
    <location>
        <begin position="406"/>
        <end position="416"/>
    </location>
</feature>
<feature type="compositionally biased region" description="Polar residues" evidence="4">
    <location>
        <begin position="179"/>
        <end position="208"/>
    </location>
</feature>
<feature type="compositionally biased region" description="Basic and acidic residues" evidence="4">
    <location>
        <begin position="260"/>
        <end position="277"/>
    </location>
</feature>
<evidence type="ECO:0000313" key="8">
    <source>
        <dbReference type="Proteomes" id="UP000324091"/>
    </source>
</evidence>
<dbReference type="GO" id="GO:0000978">
    <property type="term" value="F:RNA polymerase II cis-regulatory region sequence-specific DNA binding"/>
    <property type="evidence" value="ECO:0007669"/>
    <property type="project" value="TreeGrafter"/>
</dbReference>
<feature type="region of interest" description="Disordered" evidence="4">
    <location>
        <begin position="393"/>
        <end position="422"/>
    </location>
</feature>
<feature type="region of interest" description="Disordered" evidence="4">
    <location>
        <begin position="452"/>
        <end position="499"/>
    </location>
</feature>
<organism evidence="7 8">
    <name type="scientific">Takifugu flavidus</name>
    <name type="common">sansaifugu</name>
    <dbReference type="NCBI Taxonomy" id="433684"/>
    <lineage>
        <taxon>Eukaryota</taxon>
        <taxon>Metazoa</taxon>
        <taxon>Chordata</taxon>
        <taxon>Craniata</taxon>
        <taxon>Vertebrata</taxon>
        <taxon>Euteleostomi</taxon>
        <taxon>Actinopterygii</taxon>
        <taxon>Neopterygii</taxon>
        <taxon>Teleostei</taxon>
        <taxon>Neoteleostei</taxon>
        <taxon>Acanthomorphata</taxon>
        <taxon>Eupercaria</taxon>
        <taxon>Tetraodontiformes</taxon>
        <taxon>Tetradontoidea</taxon>
        <taxon>Tetraodontidae</taxon>
        <taxon>Takifugu</taxon>
    </lineage>
</organism>
<dbReference type="Gene3D" id="3.30.710.10">
    <property type="entry name" value="Potassium Channel Kv1.1, Chain A"/>
    <property type="match status" value="1"/>
</dbReference>
<feature type="compositionally biased region" description="Polar residues" evidence="4">
    <location>
        <begin position="660"/>
        <end position="683"/>
    </location>
</feature>
<evidence type="ECO:0000256" key="1">
    <source>
        <dbReference type="ARBA" id="ARBA00023015"/>
    </source>
</evidence>
<dbReference type="PROSITE" id="PS50097">
    <property type="entry name" value="BTB"/>
    <property type="match status" value="1"/>
</dbReference>
<evidence type="ECO:0000256" key="3">
    <source>
        <dbReference type="ARBA" id="ARBA00023163"/>
    </source>
</evidence>
<sequence length="693" mass="76180">MAMSAPKLSVFTYESTLHSCHVLRRLDEQRLRDALCDVTVLVEGHGFRAHRSVLAACSEYFAHRISSLTQQGAVIAAPPEVTAAGFEPLLKFAYTSKLLFSTDNVADIRKSASVLGFRDLEDACFDFLAPKLSGGDGPAAFLRKTCCQKKRKRRLSIEEAGTGPGDATRGDGELKAVADSSTQQETSRCCGESANSKMESRSGATQHYRQCPKYRRQLACEREICSRRQSLAAPATEDNLRNKEEEKRRESTPNASTLADRAEDHERGPEIIKKETNETEGGSVEMGRDPHVTERCDAESAFLGSSFVLAEGSLGLILKRCPLTTFGEDPGSPGEGRFARHPKGEKLIRSPCVPAPTAVRQKTGKGAGGQAAGVEGGALSVVEREVAEHLAQRLGSDLTSLDPDARNSSNTGTTNKPPECLDLHLQPKPSSCSFFREQNRCPWSGAELSEWEGASQSGLSSLNSGEDGDSGTETERDSESYTRERAKEPRTGSSHGLPSPPKLDSWFSGLIFSILVQLPFSVDWVVDLSRNDFQQLLKQQDFTREQLEFVHDMRRRSKNRLAAQRCRKRKLDCIYNLQCEINKLKAKREKLIVEKSHLGQLKMKTCDNVSTLCQEVCREAGLQPQQLQVLARYTSPECPLSSIFPHIDTLLSQHGPGAQASHSSCSAELHQPSSEENATSSPDRLQGDCQHML</sequence>
<dbReference type="InterPro" id="IPR008917">
    <property type="entry name" value="TF_DNA-bd_sf"/>
</dbReference>
<feature type="compositionally biased region" description="Polar residues" evidence="4">
    <location>
        <begin position="454"/>
        <end position="464"/>
    </location>
</feature>
<dbReference type="Gene3D" id="1.10.880.10">
    <property type="entry name" value="Transcription factor, Skn-1-like, DNA-binding domain"/>
    <property type="match status" value="1"/>
</dbReference>
<dbReference type="SUPFAM" id="SSF47454">
    <property type="entry name" value="A DNA-binding domain in eukaryotic transcription factors"/>
    <property type="match status" value="1"/>
</dbReference>
<dbReference type="Proteomes" id="UP000324091">
    <property type="component" value="Chromosome 14"/>
</dbReference>
<evidence type="ECO:0000256" key="2">
    <source>
        <dbReference type="ARBA" id="ARBA00023125"/>
    </source>
</evidence>
<dbReference type="AlphaFoldDB" id="A0A5C6P752"/>
<dbReference type="PROSITE" id="PS50217">
    <property type="entry name" value="BZIP"/>
    <property type="match status" value="1"/>
</dbReference>
<accession>A0A5C6P752</accession>
<dbReference type="PANTHER" id="PTHR46105:SF23">
    <property type="entry name" value="TRANSCRIPTION REGULATOR PROTEIN BACH1"/>
    <property type="match status" value="1"/>
</dbReference>
<feature type="region of interest" description="Disordered" evidence="4">
    <location>
        <begin position="231"/>
        <end position="286"/>
    </location>
</feature>
<dbReference type="SUPFAM" id="SSF54695">
    <property type="entry name" value="POZ domain"/>
    <property type="match status" value="1"/>
</dbReference>
<evidence type="ECO:0000256" key="4">
    <source>
        <dbReference type="SAM" id="MobiDB-lite"/>
    </source>
</evidence>
<dbReference type="InterPro" id="IPR004827">
    <property type="entry name" value="bZIP"/>
</dbReference>
<reference evidence="7 8" key="1">
    <citation type="submission" date="2019-04" db="EMBL/GenBank/DDBJ databases">
        <title>Chromosome genome assembly for Takifugu flavidus.</title>
        <authorList>
            <person name="Xiao S."/>
        </authorList>
    </citation>
    <scope>NUCLEOTIDE SEQUENCE [LARGE SCALE GENOMIC DNA]</scope>
    <source>
        <strain evidence="7">HTHZ2018</strain>
        <tissue evidence="7">Muscle</tissue>
    </source>
</reference>
<dbReference type="PANTHER" id="PTHR46105">
    <property type="entry name" value="AGAP004733-PA"/>
    <property type="match status" value="1"/>
</dbReference>
<dbReference type="EMBL" id="RHFK02000006">
    <property type="protein sequence ID" value="TWW74651.1"/>
    <property type="molecule type" value="Genomic_DNA"/>
</dbReference>
<dbReference type="SMART" id="SM00338">
    <property type="entry name" value="BRLZ"/>
    <property type="match status" value="1"/>
</dbReference>
<protein>
    <submittedName>
        <fullName evidence="7">Transcription regulator protein BACH1 BTB and CNC-like protein 1</fullName>
    </submittedName>
</protein>
<feature type="domain" description="BTB" evidence="5">
    <location>
        <begin position="36"/>
        <end position="102"/>
    </location>
</feature>
<evidence type="ECO:0000259" key="6">
    <source>
        <dbReference type="PROSITE" id="PS50217"/>
    </source>
</evidence>
<evidence type="ECO:0000259" key="5">
    <source>
        <dbReference type="PROSITE" id="PS50097"/>
    </source>
</evidence>
<name>A0A5C6P752_9TELE</name>
<proteinExistence type="predicted"/>
<feature type="region of interest" description="Disordered" evidence="4">
    <location>
        <begin position="157"/>
        <end position="208"/>
    </location>
</feature>
<keyword evidence="2" id="KW-0238">DNA-binding</keyword>
<dbReference type="InterPro" id="IPR011333">
    <property type="entry name" value="SKP1/BTB/POZ_sf"/>
</dbReference>
<dbReference type="PROSITE" id="PS00036">
    <property type="entry name" value="BZIP_BASIC"/>
    <property type="match status" value="1"/>
</dbReference>
<dbReference type="InterPro" id="IPR004826">
    <property type="entry name" value="bZIP_Maf"/>
</dbReference>
<dbReference type="Pfam" id="PF00651">
    <property type="entry name" value="BTB"/>
    <property type="match status" value="1"/>
</dbReference>
<feature type="compositionally biased region" description="Basic and acidic residues" evidence="4">
    <location>
        <begin position="238"/>
        <end position="251"/>
    </location>
</feature>
<dbReference type="InterPro" id="IPR000210">
    <property type="entry name" value="BTB/POZ_dom"/>
</dbReference>
<feature type="region of interest" description="Disordered" evidence="4">
    <location>
        <begin position="654"/>
        <end position="693"/>
    </location>
</feature>
<evidence type="ECO:0000313" key="7">
    <source>
        <dbReference type="EMBL" id="TWW74651.1"/>
    </source>
</evidence>
<dbReference type="GO" id="GO:0000981">
    <property type="term" value="F:DNA-binding transcription factor activity, RNA polymerase II-specific"/>
    <property type="evidence" value="ECO:0007669"/>
    <property type="project" value="TreeGrafter"/>
</dbReference>
<dbReference type="Pfam" id="PF03131">
    <property type="entry name" value="bZIP_Maf"/>
    <property type="match status" value="1"/>
</dbReference>
<keyword evidence="1" id="KW-0805">Transcription regulation</keyword>
<feature type="domain" description="BZIP" evidence="6">
    <location>
        <begin position="554"/>
        <end position="598"/>
    </location>
</feature>
<feature type="compositionally biased region" description="Basic and acidic residues" evidence="4">
    <location>
        <begin position="473"/>
        <end position="490"/>
    </location>
</feature>
<keyword evidence="3" id="KW-0804">Transcription</keyword>
<dbReference type="InterPro" id="IPR050457">
    <property type="entry name" value="ZnFinger_BTB_dom_contain"/>
</dbReference>
<dbReference type="SMART" id="SM00225">
    <property type="entry name" value="BTB"/>
    <property type="match status" value="1"/>
</dbReference>